<dbReference type="EMBL" id="CP038267">
    <property type="protein sequence ID" value="QBR91233.1"/>
    <property type="molecule type" value="Genomic_DNA"/>
</dbReference>
<proteinExistence type="predicted"/>
<protein>
    <submittedName>
        <fullName evidence="2">Uncharacterized protein</fullName>
    </submittedName>
</protein>
<keyword evidence="1" id="KW-0472">Membrane</keyword>
<evidence type="ECO:0000256" key="1">
    <source>
        <dbReference type="SAM" id="Phobius"/>
    </source>
</evidence>
<evidence type="ECO:0000313" key="2">
    <source>
        <dbReference type="EMBL" id="QBR91233.1"/>
    </source>
</evidence>
<keyword evidence="1" id="KW-1133">Transmembrane helix</keyword>
<dbReference type="Proteomes" id="UP000294894">
    <property type="component" value="Chromosome"/>
</dbReference>
<feature type="transmembrane region" description="Helical" evidence="1">
    <location>
        <begin position="21"/>
        <end position="42"/>
    </location>
</feature>
<name>A0A4P7GHH7_9ACTN</name>
<accession>A0A4P7GHH7</accession>
<feature type="transmembrane region" description="Helical" evidence="1">
    <location>
        <begin position="90"/>
        <end position="110"/>
    </location>
</feature>
<reference evidence="2 3" key="1">
    <citation type="submission" date="2019-03" db="EMBL/GenBank/DDBJ databases">
        <title>Three New Species of Nocardioides, Nocardioides euryhalodurans sp. nov., Nocardioides seonyuensis sp. nov. and Nocardioides eburneoflavus sp. nov., Iolated from Soil.</title>
        <authorList>
            <person name="Roh S.G."/>
            <person name="Lee C."/>
            <person name="Kim M.-K."/>
            <person name="Kim S.B."/>
        </authorList>
    </citation>
    <scope>NUCLEOTIDE SEQUENCE [LARGE SCALE GENOMIC DNA]</scope>
    <source>
        <strain evidence="2 3">MMS17-SY117</strain>
    </source>
</reference>
<keyword evidence="3" id="KW-1185">Reference proteome</keyword>
<evidence type="ECO:0000313" key="3">
    <source>
        <dbReference type="Proteomes" id="UP000294894"/>
    </source>
</evidence>
<gene>
    <name evidence="2" type="ORF">EXE57_02315</name>
</gene>
<dbReference type="KEGG" id="noy:EXE57_02315"/>
<feature type="transmembrane region" description="Helical" evidence="1">
    <location>
        <begin position="54"/>
        <end position="78"/>
    </location>
</feature>
<organism evidence="2 3">
    <name type="scientific">Nocardioides euryhalodurans</name>
    <dbReference type="NCBI Taxonomy" id="2518370"/>
    <lineage>
        <taxon>Bacteria</taxon>
        <taxon>Bacillati</taxon>
        <taxon>Actinomycetota</taxon>
        <taxon>Actinomycetes</taxon>
        <taxon>Propionibacteriales</taxon>
        <taxon>Nocardioidaceae</taxon>
        <taxon>Nocardioides</taxon>
    </lineage>
</organism>
<keyword evidence="1" id="KW-0812">Transmembrane</keyword>
<sequence>MTTTTGHRARRSDRARSWWSLALIPVAFVAAFVVGEGLLALYGYEVHGEQAPPWWAVAGAALPALAVFAVPMVLALHFGRRALLAGDEAAKLPMAIGVAVTAVFVLQNTLARLAGG</sequence>
<dbReference type="RefSeq" id="WP_135073637.1">
    <property type="nucleotide sequence ID" value="NZ_CP038267.1"/>
</dbReference>
<dbReference type="AlphaFoldDB" id="A0A4P7GHH7"/>